<dbReference type="SUPFAM" id="SSF55729">
    <property type="entry name" value="Acyl-CoA N-acyltransferases (Nat)"/>
    <property type="match status" value="1"/>
</dbReference>
<feature type="region of interest" description="Disordered" evidence="1">
    <location>
        <begin position="213"/>
        <end position="236"/>
    </location>
</feature>
<evidence type="ECO:0000313" key="4">
    <source>
        <dbReference type="Proteomes" id="UP000747399"/>
    </source>
</evidence>
<accession>A0A8J4B3U8</accession>
<evidence type="ECO:0000259" key="2">
    <source>
        <dbReference type="PROSITE" id="PS51186"/>
    </source>
</evidence>
<organism evidence="3 4">
    <name type="scientific">Volvox africanus</name>
    <dbReference type="NCBI Taxonomy" id="51714"/>
    <lineage>
        <taxon>Eukaryota</taxon>
        <taxon>Viridiplantae</taxon>
        <taxon>Chlorophyta</taxon>
        <taxon>core chlorophytes</taxon>
        <taxon>Chlorophyceae</taxon>
        <taxon>CS clade</taxon>
        <taxon>Chlamydomonadales</taxon>
        <taxon>Volvocaceae</taxon>
        <taxon>Volvox</taxon>
    </lineage>
</organism>
<dbReference type="EMBL" id="BNCO01000014">
    <property type="protein sequence ID" value="GIL53142.1"/>
    <property type="molecule type" value="Genomic_DNA"/>
</dbReference>
<protein>
    <recommendedName>
        <fullName evidence="2">N-acetyltransferase domain-containing protein</fullName>
    </recommendedName>
</protein>
<evidence type="ECO:0000256" key="1">
    <source>
        <dbReference type="SAM" id="MobiDB-lite"/>
    </source>
</evidence>
<comment type="caution">
    <text evidence="3">The sequence shown here is derived from an EMBL/GenBank/DDBJ whole genome shotgun (WGS) entry which is preliminary data.</text>
</comment>
<sequence>MSLSTGAQSTPRMSTSLGVKLCRRPNTPAHPNSGSGTMCIVILHGVPRLSPANTHIMAGTRSVRLAAAFEPAATAPLLVSEVQQARTSAELRAAAFLRAISFYSYPPGRSEYASRSHRHMKANEEWESVTAKVAGRDEAFRDMDVTCFIAAVDDLEGPGSGGIGAAGGPYSTTDIQALGTGESSSGTQGPNQNELLDALRSCLDACAQLPAEPGATAASTDPRVSGPPGSVLPRPRPRRLVVGSLDLNVGHTLPSEELIGRNPQADPRRRRAYLSNVCVAPAARRLGVASALLRHAEDVARRSGVEWLYVHVVADNTPAVGLYCNTFGFLVSGVPRSGLVCLARAAIKRRSPGLQRKGGEARVNTWCRFQKAAQPQMCTVFRGIIWHMFSEKIGEPKRAGLTGRRIHGVLQYFRDICCIPPSCLLQSALRSYLFRYPLIAFPP</sequence>
<keyword evidence="4" id="KW-1185">Reference proteome</keyword>
<dbReference type="Pfam" id="PF00583">
    <property type="entry name" value="Acetyltransf_1"/>
    <property type="match status" value="1"/>
</dbReference>
<feature type="domain" description="N-acetyltransferase" evidence="2">
    <location>
        <begin position="193"/>
        <end position="347"/>
    </location>
</feature>
<dbReference type="Gene3D" id="3.40.630.30">
    <property type="match status" value="1"/>
</dbReference>
<evidence type="ECO:0000313" key="3">
    <source>
        <dbReference type="EMBL" id="GIL53142.1"/>
    </source>
</evidence>
<dbReference type="Proteomes" id="UP000747399">
    <property type="component" value="Unassembled WGS sequence"/>
</dbReference>
<dbReference type="InterPro" id="IPR000182">
    <property type="entry name" value="GNAT_dom"/>
</dbReference>
<name>A0A8J4B3U8_9CHLO</name>
<dbReference type="PANTHER" id="PTHR47876:SF2">
    <property type="entry name" value="GCN5-RELATED N-ACETYLTRANSFERASE 7, CHLOROPLASTIC"/>
    <property type="match status" value="1"/>
</dbReference>
<dbReference type="CDD" id="cd04301">
    <property type="entry name" value="NAT_SF"/>
    <property type="match status" value="1"/>
</dbReference>
<gene>
    <name evidence="3" type="ORF">Vafri_8812</name>
</gene>
<dbReference type="GO" id="GO:0016747">
    <property type="term" value="F:acyltransferase activity, transferring groups other than amino-acyl groups"/>
    <property type="evidence" value="ECO:0007669"/>
    <property type="project" value="InterPro"/>
</dbReference>
<dbReference type="PANTHER" id="PTHR47876">
    <property type="entry name" value="OS08G0260000 PROTEIN"/>
    <property type="match status" value="1"/>
</dbReference>
<dbReference type="PROSITE" id="PS51186">
    <property type="entry name" value="GNAT"/>
    <property type="match status" value="1"/>
</dbReference>
<feature type="compositionally biased region" description="Low complexity" evidence="1">
    <location>
        <begin position="224"/>
        <end position="233"/>
    </location>
</feature>
<reference evidence="3" key="1">
    <citation type="journal article" date="2021" name="Proc. Natl. Acad. Sci. U.S.A.">
        <title>Three genomes in the algal genus Volvox reveal the fate of a haploid sex-determining region after a transition to homothallism.</title>
        <authorList>
            <person name="Yamamoto K."/>
            <person name="Hamaji T."/>
            <person name="Kawai-Toyooka H."/>
            <person name="Matsuzaki R."/>
            <person name="Takahashi F."/>
            <person name="Nishimura Y."/>
            <person name="Kawachi M."/>
            <person name="Noguchi H."/>
            <person name="Minakuchi Y."/>
            <person name="Umen J.G."/>
            <person name="Toyoda A."/>
            <person name="Nozaki H."/>
        </authorList>
    </citation>
    <scope>NUCLEOTIDE SEQUENCE</scope>
    <source>
        <strain evidence="3">NIES-3780</strain>
    </source>
</reference>
<dbReference type="AlphaFoldDB" id="A0A8J4B3U8"/>
<proteinExistence type="predicted"/>
<dbReference type="InterPro" id="IPR016181">
    <property type="entry name" value="Acyl_CoA_acyltransferase"/>
</dbReference>